<dbReference type="SUPFAM" id="SSF51735">
    <property type="entry name" value="NAD(P)-binding Rossmann-fold domains"/>
    <property type="match status" value="1"/>
</dbReference>
<organism evidence="2 3">
    <name type="scientific">Halomarina ordinaria</name>
    <dbReference type="NCBI Taxonomy" id="3033939"/>
    <lineage>
        <taxon>Archaea</taxon>
        <taxon>Methanobacteriati</taxon>
        <taxon>Methanobacteriota</taxon>
        <taxon>Stenosarchaea group</taxon>
        <taxon>Halobacteria</taxon>
        <taxon>Halobacteriales</taxon>
        <taxon>Natronomonadaceae</taxon>
        <taxon>Halomarina</taxon>
    </lineage>
</organism>
<keyword evidence="3" id="KW-1185">Reference proteome</keyword>
<dbReference type="AlphaFoldDB" id="A0ABD5U851"/>
<evidence type="ECO:0000313" key="3">
    <source>
        <dbReference type="Proteomes" id="UP001596406"/>
    </source>
</evidence>
<dbReference type="Proteomes" id="UP001596406">
    <property type="component" value="Unassembled WGS sequence"/>
</dbReference>
<name>A0ABD5U851_9EURY</name>
<reference evidence="2 3" key="1">
    <citation type="journal article" date="2019" name="Int. J. Syst. Evol. Microbiol.">
        <title>The Global Catalogue of Microorganisms (GCM) 10K type strain sequencing project: providing services to taxonomists for standard genome sequencing and annotation.</title>
        <authorList>
            <consortium name="The Broad Institute Genomics Platform"/>
            <consortium name="The Broad Institute Genome Sequencing Center for Infectious Disease"/>
            <person name="Wu L."/>
            <person name="Ma J."/>
        </authorList>
    </citation>
    <scope>NUCLEOTIDE SEQUENCE [LARGE SCALE GENOMIC DNA]</scope>
    <source>
        <strain evidence="2 3">PSRA2</strain>
    </source>
</reference>
<dbReference type="EMBL" id="JBHSXM010000001">
    <property type="protein sequence ID" value="MFC6834978.1"/>
    <property type="molecule type" value="Genomic_DNA"/>
</dbReference>
<sequence length="278" mass="30786">MSAPVLVVGASGYLGRSVVDALRERGVSTVGTYHRNRRPGASVGYDFFEDDPTVLPLEGCETVVFAAHVERTSHDRERFDAALSRLLRACTGTRFVYASSVGVFDGETGGYVESDPPNPKSRYGRRLAAFERRVADALDGCILRFDYLFGSSRGTLDDRLAHTRERLRAGETVEYYADMFKSPVAVSDAARTVATVVSEEVDGVVHVPTPRTSVFAFHRAAMAALGLPYRRVRPTTMPDDPVLHRDTSLRSERFAEHVGFRPRSVRRAMQDARTALRV</sequence>
<gene>
    <name evidence="2" type="ORF">ACFQHK_00480</name>
</gene>
<comment type="caution">
    <text evidence="2">The sequence shown here is derived from an EMBL/GenBank/DDBJ whole genome shotgun (WGS) entry which is preliminary data.</text>
</comment>
<protein>
    <submittedName>
        <fullName evidence="2">Sugar nucleotide-binding protein</fullName>
    </submittedName>
</protein>
<feature type="domain" description="RmlD-like substrate binding" evidence="1">
    <location>
        <begin position="5"/>
        <end position="273"/>
    </location>
</feature>
<dbReference type="PANTHER" id="PTHR43242">
    <property type="entry name" value="NAD(P)-BINDING ROSSMANN-FOLD SUPERFAMILY PROTEIN"/>
    <property type="match status" value="1"/>
</dbReference>
<dbReference type="InterPro" id="IPR029903">
    <property type="entry name" value="RmlD-like-bd"/>
</dbReference>
<dbReference type="PANTHER" id="PTHR43242:SF1">
    <property type="entry name" value="NAD(P)-BINDING ROSSMANN-FOLD SUPERFAMILY PROTEIN"/>
    <property type="match status" value="1"/>
</dbReference>
<dbReference type="Gene3D" id="3.40.50.720">
    <property type="entry name" value="NAD(P)-binding Rossmann-like Domain"/>
    <property type="match status" value="1"/>
</dbReference>
<evidence type="ECO:0000313" key="2">
    <source>
        <dbReference type="EMBL" id="MFC6834978.1"/>
    </source>
</evidence>
<accession>A0ABD5U851</accession>
<dbReference type="Pfam" id="PF04321">
    <property type="entry name" value="RmlD_sub_bind"/>
    <property type="match status" value="1"/>
</dbReference>
<evidence type="ECO:0000259" key="1">
    <source>
        <dbReference type="Pfam" id="PF04321"/>
    </source>
</evidence>
<proteinExistence type="predicted"/>
<dbReference type="RefSeq" id="WP_304446688.1">
    <property type="nucleotide sequence ID" value="NZ_JARRAH010000001.1"/>
</dbReference>
<dbReference type="InterPro" id="IPR036291">
    <property type="entry name" value="NAD(P)-bd_dom_sf"/>
</dbReference>